<comment type="caution">
    <text evidence="13">The sequence shown here is derived from an EMBL/GenBank/DDBJ whole genome shotgun (WGS) entry which is preliminary data.</text>
</comment>
<evidence type="ECO:0000256" key="3">
    <source>
        <dbReference type="ARBA" id="ARBA00022741"/>
    </source>
</evidence>
<dbReference type="GO" id="GO:0005525">
    <property type="term" value="F:GTP binding"/>
    <property type="evidence" value="ECO:0007669"/>
    <property type="project" value="UniProtKB-KW"/>
</dbReference>
<proteinExistence type="inferred from homology"/>
<evidence type="ECO:0000313" key="14">
    <source>
        <dbReference type="Proteomes" id="UP000597762"/>
    </source>
</evidence>
<evidence type="ECO:0000256" key="10">
    <source>
        <dbReference type="ARBA" id="ARBA00037811"/>
    </source>
</evidence>
<evidence type="ECO:0000256" key="5">
    <source>
        <dbReference type="ARBA" id="ARBA00022842"/>
    </source>
</evidence>
<dbReference type="InterPro" id="IPR001806">
    <property type="entry name" value="Small_GTPase"/>
</dbReference>
<keyword evidence="1" id="KW-0488">Methylation</keyword>
<dbReference type="PRINTS" id="PR00449">
    <property type="entry name" value="RASTRNSFRMNG"/>
</dbReference>
<evidence type="ECO:0000313" key="13">
    <source>
        <dbReference type="EMBL" id="CAE1165012.1"/>
    </source>
</evidence>
<keyword evidence="8" id="KW-0449">Lipoprotein</keyword>
<keyword evidence="7" id="KW-0472">Membrane</keyword>
<evidence type="ECO:0000256" key="4">
    <source>
        <dbReference type="ARBA" id="ARBA00022801"/>
    </source>
</evidence>
<dbReference type="EMBL" id="CAHIKZ030000269">
    <property type="protein sequence ID" value="CAE1165012.1"/>
    <property type="molecule type" value="Genomic_DNA"/>
</dbReference>
<name>A0A812B0A8_ACAPH</name>
<dbReference type="SMART" id="SM00175">
    <property type="entry name" value="RAB"/>
    <property type="match status" value="1"/>
</dbReference>
<keyword evidence="3" id="KW-0547">Nucleotide-binding</keyword>
<dbReference type="SMART" id="SM00173">
    <property type="entry name" value="RAS"/>
    <property type="match status" value="1"/>
</dbReference>
<evidence type="ECO:0000256" key="12">
    <source>
        <dbReference type="ARBA" id="ARBA00049117"/>
    </source>
</evidence>
<dbReference type="SUPFAM" id="SSF52540">
    <property type="entry name" value="P-loop containing nucleoside triphosphate hydrolases"/>
    <property type="match status" value="1"/>
</dbReference>
<dbReference type="InterPro" id="IPR005225">
    <property type="entry name" value="Small_GTP-bd"/>
</dbReference>
<dbReference type="PROSITE" id="PS51420">
    <property type="entry name" value="RHO"/>
    <property type="match status" value="1"/>
</dbReference>
<keyword evidence="4" id="KW-0378">Hydrolase</keyword>
<accession>A0A812B0A8</accession>
<dbReference type="SMART" id="SM00174">
    <property type="entry name" value="RHO"/>
    <property type="match status" value="1"/>
</dbReference>
<dbReference type="Proteomes" id="UP000597762">
    <property type="component" value="Unassembled WGS sequence"/>
</dbReference>
<dbReference type="InterPro" id="IPR027417">
    <property type="entry name" value="P-loop_NTPase"/>
</dbReference>
<sequence length="191" mass="21725">MPPTRQRRIAMMGYRSVGKTSLVLRFVTCKFDEGYDPTIENTYTKSVNVAGQVYQLQVIDTAGQDEYSVTPNDYYMNVDGYILVYSITSQRSLDIIKLIYNKISDMKGKIWVPIVLVGNKTDLEEDRAVTMEDGKKLADEWSIPFLEVSAKTDEVTTKDIKGSRSVEEVFAQLIKAIQRRETVKDKNCLVS</sequence>
<evidence type="ECO:0000256" key="11">
    <source>
        <dbReference type="ARBA" id="ARBA00037969"/>
    </source>
</evidence>
<dbReference type="GO" id="GO:0046872">
    <property type="term" value="F:metal ion binding"/>
    <property type="evidence" value="ECO:0007669"/>
    <property type="project" value="UniProtKB-KW"/>
</dbReference>
<dbReference type="GO" id="GO:0007165">
    <property type="term" value="P:signal transduction"/>
    <property type="evidence" value="ECO:0007669"/>
    <property type="project" value="InterPro"/>
</dbReference>
<dbReference type="GO" id="GO:0005789">
    <property type="term" value="C:endoplasmic reticulum membrane"/>
    <property type="evidence" value="ECO:0007669"/>
    <property type="project" value="UniProtKB-SubCell"/>
</dbReference>
<gene>
    <name evidence="13" type="ORF">SPHA_8300</name>
</gene>
<dbReference type="NCBIfam" id="TIGR00231">
    <property type="entry name" value="small_GTP"/>
    <property type="match status" value="1"/>
</dbReference>
<dbReference type="InterPro" id="IPR020849">
    <property type="entry name" value="Small_GTPase_Ras-type"/>
</dbReference>
<dbReference type="PROSITE" id="PS51419">
    <property type="entry name" value="RAB"/>
    <property type="match status" value="1"/>
</dbReference>
<dbReference type="FunFam" id="3.40.50.300:FF:000273">
    <property type="entry name" value="GTP-binding protein Rheb homolog"/>
    <property type="match status" value="1"/>
</dbReference>
<protein>
    <submittedName>
        <fullName evidence="13">RHEB</fullName>
    </submittedName>
</protein>
<comment type="subcellular location">
    <subcellularLocation>
        <location evidence="10">Endoplasmic reticulum membrane</location>
        <topology evidence="10">Lipid-anchor</topology>
        <orientation evidence="10">Cytoplasmic side</orientation>
    </subcellularLocation>
</comment>
<keyword evidence="5" id="KW-0460">Magnesium</keyword>
<evidence type="ECO:0000256" key="1">
    <source>
        <dbReference type="ARBA" id="ARBA00022481"/>
    </source>
</evidence>
<comment type="similarity">
    <text evidence="11">Belongs to the small GTPase superfamily. Rheb family.</text>
</comment>
<dbReference type="GO" id="GO:0003924">
    <property type="term" value="F:GTPase activity"/>
    <property type="evidence" value="ECO:0007669"/>
    <property type="project" value="InterPro"/>
</dbReference>
<evidence type="ECO:0000256" key="7">
    <source>
        <dbReference type="ARBA" id="ARBA00023136"/>
    </source>
</evidence>
<keyword evidence="6" id="KW-0342">GTP-binding</keyword>
<keyword evidence="9" id="KW-0636">Prenylation</keyword>
<keyword evidence="14" id="KW-1185">Reference proteome</keyword>
<evidence type="ECO:0000256" key="6">
    <source>
        <dbReference type="ARBA" id="ARBA00023134"/>
    </source>
</evidence>
<organism evidence="13 14">
    <name type="scientific">Acanthosepion pharaonis</name>
    <name type="common">Pharaoh cuttlefish</name>
    <name type="synonym">Sepia pharaonis</name>
    <dbReference type="NCBI Taxonomy" id="158019"/>
    <lineage>
        <taxon>Eukaryota</taxon>
        <taxon>Metazoa</taxon>
        <taxon>Spiralia</taxon>
        <taxon>Lophotrochozoa</taxon>
        <taxon>Mollusca</taxon>
        <taxon>Cephalopoda</taxon>
        <taxon>Coleoidea</taxon>
        <taxon>Decapodiformes</taxon>
        <taxon>Sepiida</taxon>
        <taxon>Sepiina</taxon>
        <taxon>Sepiidae</taxon>
        <taxon>Acanthosepion</taxon>
    </lineage>
</organism>
<dbReference type="PANTHER" id="PTHR24070">
    <property type="entry name" value="RAS, DI-RAS, AND RHEB FAMILY MEMBERS OF SMALL GTPASE SUPERFAMILY"/>
    <property type="match status" value="1"/>
</dbReference>
<comment type="catalytic activity">
    <reaction evidence="12">
        <text>GTP + H2O = GDP + phosphate + H(+)</text>
        <dbReference type="Rhea" id="RHEA:19669"/>
        <dbReference type="ChEBI" id="CHEBI:15377"/>
        <dbReference type="ChEBI" id="CHEBI:15378"/>
        <dbReference type="ChEBI" id="CHEBI:37565"/>
        <dbReference type="ChEBI" id="CHEBI:43474"/>
        <dbReference type="ChEBI" id="CHEBI:58189"/>
    </reaction>
    <physiologicalReaction direction="left-to-right" evidence="12">
        <dbReference type="Rhea" id="RHEA:19670"/>
    </physiologicalReaction>
</comment>
<keyword evidence="2" id="KW-0479">Metal-binding</keyword>
<reference evidence="13" key="1">
    <citation type="submission" date="2021-01" db="EMBL/GenBank/DDBJ databases">
        <authorList>
            <person name="Li R."/>
            <person name="Bekaert M."/>
        </authorList>
    </citation>
    <scope>NUCLEOTIDE SEQUENCE</scope>
    <source>
        <strain evidence="13">Farmed</strain>
    </source>
</reference>
<dbReference type="OrthoDB" id="25818at2759"/>
<dbReference type="AlphaFoldDB" id="A0A812B0A8"/>
<evidence type="ECO:0000256" key="2">
    <source>
        <dbReference type="ARBA" id="ARBA00022723"/>
    </source>
</evidence>
<dbReference type="Pfam" id="PF00071">
    <property type="entry name" value="Ras"/>
    <property type="match status" value="1"/>
</dbReference>
<evidence type="ECO:0000256" key="9">
    <source>
        <dbReference type="ARBA" id="ARBA00023289"/>
    </source>
</evidence>
<dbReference type="Gene3D" id="3.40.50.300">
    <property type="entry name" value="P-loop containing nucleotide triphosphate hydrolases"/>
    <property type="match status" value="1"/>
</dbReference>
<evidence type="ECO:0000256" key="8">
    <source>
        <dbReference type="ARBA" id="ARBA00023288"/>
    </source>
</evidence>
<dbReference type="PROSITE" id="PS51421">
    <property type="entry name" value="RAS"/>
    <property type="match status" value="1"/>
</dbReference>